<dbReference type="Proteomes" id="UP000265515">
    <property type="component" value="Unassembled WGS sequence"/>
</dbReference>
<keyword evidence="4" id="KW-1185">Reference proteome</keyword>
<accession>A0A388JY24</accession>
<dbReference type="EMBL" id="BFEA01000031">
    <property type="protein sequence ID" value="GBG62721.1"/>
    <property type="molecule type" value="Genomic_DNA"/>
</dbReference>
<reference evidence="3 4" key="1">
    <citation type="journal article" date="2018" name="Cell">
        <title>The Chara Genome: Secondary Complexity and Implications for Plant Terrestrialization.</title>
        <authorList>
            <person name="Nishiyama T."/>
            <person name="Sakayama H."/>
            <person name="Vries J.D."/>
            <person name="Buschmann H."/>
            <person name="Saint-Marcoux D."/>
            <person name="Ullrich K.K."/>
            <person name="Haas F.B."/>
            <person name="Vanderstraeten L."/>
            <person name="Becker D."/>
            <person name="Lang D."/>
            <person name="Vosolsobe S."/>
            <person name="Rombauts S."/>
            <person name="Wilhelmsson P.K.I."/>
            <person name="Janitza P."/>
            <person name="Kern R."/>
            <person name="Heyl A."/>
            <person name="Rumpler F."/>
            <person name="Villalobos L.I.A.C."/>
            <person name="Clay J.M."/>
            <person name="Skokan R."/>
            <person name="Toyoda A."/>
            <person name="Suzuki Y."/>
            <person name="Kagoshima H."/>
            <person name="Schijlen E."/>
            <person name="Tajeshwar N."/>
            <person name="Catarino B."/>
            <person name="Hetherington A.J."/>
            <person name="Saltykova A."/>
            <person name="Bonnot C."/>
            <person name="Breuninger H."/>
            <person name="Symeonidi A."/>
            <person name="Radhakrishnan G.V."/>
            <person name="Van Nieuwerburgh F."/>
            <person name="Deforce D."/>
            <person name="Chang C."/>
            <person name="Karol K.G."/>
            <person name="Hedrich R."/>
            <person name="Ulvskov P."/>
            <person name="Glockner G."/>
            <person name="Delwiche C.F."/>
            <person name="Petrasek J."/>
            <person name="Van de Peer Y."/>
            <person name="Friml J."/>
            <person name="Beilby M."/>
            <person name="Dolan L."/>
            <person name="Kohara Y."/>
            <person name="Sugano S."/>
            <person name="Fujiyama A."/>
            <person name="Delaux P.-M."/>
            <person name="Quint M."/>
            <person name="TheiBen G."/>
            <person name="Hagemann M."/>
            <person name="Harholt J."/>
            <person name="Dunand C."/>
            <person name="Zachgo S."/>
            <person name="Langdale J."/>
            <person name="Maumus F."/>
            <person name="Straeten D.V.D."/>
            <person name="Gould S.B."/>
            <person name="Rensing S.A."/>
        </authorList>
    </citation>
    <scope>NUCLEOTIDE SEQUENCE [LARGE SCALE GENOMIC DNA]</scope>
    <source>
        <strain evidence="3 4">S276</strain>
    </source>
</reference>
<evidence type="ECO:0000313" key="4">
    <source>
        <dbReference type="Proteomes" id="UP000265515"/>
    </source>
</evidence>
<feature type="compositionally biased region" description="Polar residues" evidence="2">
    <location>
        <begin position="178"/>
        <end position="189"/>
    </location>
</feature>
<keyword evidence="1" id="KW-0175">Coiled coil</keyword>
<feature type="region of interest" description="Disordered" evidence="2">
    <location>
        <begin position="164"/>
        <end position="189"/>
    </location>
</feature>
<protein>
    <submittedName>
        <fullName evidence="3">Uncharacterized protein</fullName>
    </submittedName>
</protein>
<feature type="region of interest" description="Disordered" evidence="2">
    <location>
        <begin position="98"/>
        <end position="117"/>
    </location>
</feature>
<comment type="caution">
    <text evidence="3">The sequence shown here is derived from an EMBL/GenBank/DDBJ whole genome shotgun (WGS) entry which is preliminary data.</text>
</comment>
<sequence length="189" mass="21059">MERLQRSQSQRNTVGTSTPGPVNWNGASTSGNQVAQDKVVARLIQALEELKAKLEKRVETMEGEIRSLRLMKDEAAAEVEIWKKKALRTGNKRSRIALSPGAQLKVDSQSTPVKSPGKARLLSDHAAHAWIVELHNLEVNALKELRLQELNRRRAAEQCLAEMEERMESNGEAEDGNATFQSQGMPVEH</sequence>
<organism evidence="3 4">
    <name type="scientific">Chara braunii</name>
    <name type="common">Braun's stonewort</name>
    <dbReference type="NCBI Taxonomy" id="69332"/>
    <lineage>
        <taxon>Eukaryota</taxon>
        <taxon>Viridiplantae</taxon>
        <taxon>Streptophyta</taxon>
        <taxon>Charophyceae</taxon>
        <taxon>Charales</taxon>
        <taxon>Characeae</taxon>
        <taxon>Chara</taxon>
    </lineage>
</organism>
<dbReference type="AlphaFoldDB" id="A0A388JY24"/>
<feature type="coiled-coil region" evidence="1">
    <location>
        <begin position="40"/>
        <end position="78"/>
    </location>
</feature>
<proteinExistence type="predicted"/>
<gene>
    <name evidence="3" type="ORF">CBR_g31738</name>
</gene>
<evidence type="ECO:0000256" key="2">
    <source>
        <dbReference type="SAM" id="MobiDB-lite"/>
    </source>
</evidence>
<name>A0A388JY24_CHABU</name>
<dbReference type="Gramene" id="GBG62721">
    <property type="protein sequence ID" value="GBG62721"/>
    <property type="gene ID" value="CBR_g31738"/>
</dbReference>
<evidence type="ECO:0000313" key="3">
    <source>
        <dbReference type="EMBL" id="GBG62721.1"/>
    </source>
</evidence>
<evidence type="ECO:0000256" key="1">
    <source>
        <dbReference type="SAM" id="Coils"/>
    </source>
</evidence>
<feature type="region of interest" description="Disordered" evidence="2">
    <location>
        <begin position="1"/>
        <end position="31"/>
    </location>
</feature>